<evidence type="ECO:0000256" key="1">
    <source>
        <dbReference type="SAM" id="MobiDB-lite"/>
    </source>
</evidence>
<protein>
    <recommendedName>
        <fullName evidence="2">Clr5 domain-containing protein</fullName>
    </recommendedName>
</protein>
<dbReference type="RefSeq" id="XP_066696988.1">
    <property type="nucleotide sequence ID" value="XM_066847497.1"/>
</dbReference>
<dbReference type="InterPro" id="IPR025676">
    <property type="entry name" value="Clr5_dom"/>
</dbReference>
<reference evidence="3 4" key="1">
    <citation type="submission" date="2023-01" db="EMBL/GenBank/DDBJ databases">
        <title>Analysis of 21 Apiospora genomes using comparative genomics revels a genus with tremendous synthesis potential of carbohydrate active enzymes and secondary metabolites.</title>
        <authorList>
            <person name="Sorensen T."/>
        </authorList>
    </citation>
    <scope>NUCLEOTIDE SEQUENCE [LARGE SCALE GENOMIC DNA]</scope>
    <source>
        <strain evidence="3 4">CBS 24483</strain>
    </source>
</reference>
<feature type="compositionally biased region" description="Polar residues" evidence="1">
    <location>
        <begin position="1"/>
        <end position="13"/>
    </location>
</feature>
<gene>
    <name evidence="3" type="ORF">PG986_011275</name>
</gene>
<dbReference type="EMBL" id="JAQQWE010000007">
    <property type="protein sequence ID" value="KAK7946954.1"/>
    <property type="molecule type" value="Genomic_DNA"/>
</dbReference>
<name>A0ABR1Q4L9_9PEZI</name>
<evidence type="ECO:0000313" key="3">
    <source>
        <dbReference type="EMBL" id="KAK7946954.1"/>
    </source>
</evidence>
<evidence type="ECO:0000313" key="4">
    <source>
        <dbReference type="Proteomes" id="UP001391051"/>
    </source>
</evidence>
<dbReference type="Pfam" id="PF14420">
    <property type="entry name" value="Clr5"/>
    <property type="match status" value="1"/>
</dbReference>
<accession>A0ABR1Q4L9</accession>
<feature type="region of interest" description="Disordered" evidence="1">
    <location>
        <begin position="1"/>
        <end position="25"/>
    </location>
</feature>
<organism evidence="3 4">
    <name type="scientific">Apiospora aurea</name>
    <dbReference type="NCBI Taxonomy" id="335848"/>
    <lineage>
        <taxon>Eukaryota</taxon>
        <taxon>Fungi</taxon>
        <taxon>Dikarya</taxon>
        <taxon>Ascomycota</taxon>
        <taxon>Pezizomycotina</taxon>
        <taxon>Sordariomycetes</taxon>
        <taxon>Xylariomycetidae</taxon>
        <taxon>Amphisphaeriales</taxon>
        <taxon>Apiosporaceae</taxon>
        <taxon>Apiospora</taxon>
    </lineage>
</organism>
<dbReference type="Proteomes" id="UP001391051">
    <property type="component" value="Unassembled WGS sequence"/>
</dbReference>
<comment type="caution">
    <text evidence="3">The sequence shown here is derived from an EMBL/GenBank/DDBJ whole genome shotgun (WGS) entry which is preliminary data.</text>
</comment>
<keyword evidence="4" id="KW-1185">Reference proteome</keyword>
<dbReference type="GeneID" id="92080559"/>
<evidence type="ECO:0000259" key="2">
    <source>
        <dbReference type="Pfam" id="PF14420"/>
    </source>
</evidence>
<feature type="domain" description="Clr5" evidence="2">
    <location>
        <begin position="26"/>
        <end position="57"/>
    </location>
</feature>
<proteinExistence type="predicted"/>
<sequence length="169" mass="19283">MSANTVHQGASQKPTPPRAALQGHDQEVWESHKACIYRLYMTEGMKLGDVIKSIESRVSRDNTVVLHMWSNYQKTCYSNKLQDEVLLERFQEALCKTELTHGQVAPERIEVLHRYLYAAYYNASNKTLSYELASMLLERAAALPGMQESPIWCLSMQGYALTAKIRAIR</sequence>